<name>A0A0P9D0T5_9CHLR</name>
<keyword evidence="3 6" id="KW-0812">Transmembrane</keyword>
<evidence type="ECO:0000256" key="6">
    <source>
        <dbReference type="SAM" id="Phobius"/>
    </source>
</evidence>
<keyword evidence="8" id="KW-1185">Reference proteome</keyword>
<evidence type="ECO:0000256" key="4">
    <source>
        <dbReference type="ARBA" id="ARBA00022989"/>
    </source>
</evidence>
<comment type="caution">
    <text evidence="7">The sequence shown here is derived from an EMBL/GenBank/DDBJ whole genome shotgun (WGS) entry which is preliminary data.</text>
</comment>
<reference evidence="7 8" key="1">
    <citation type="submission" date="2015-09" db="EMBL/GenBank/DDBJ databases">
        <title>Draft genome sequence of Kouleothrix aurantiaca JCM 19913.</title>
        <authorList>
            <person name="Hemp J."/>
        </authorList>
    </citation>
    <scope>NUCLEOTIDE SEQUENCE [LARGE SCALE GENOMIC DNA]</scope>
    <source>
        <strain evidence="7 8">COM-B</strain>
    </source>
</reference>
<evidence type="ECO:0008006" key="9">
    <source>
        <dbReference type="Google" id="ProtNLM"/>
    </source>
</evidence>
<feature type="transmembrane region" description="Helical" evidence="6">
    <location>
        <begin position="234"/>
        <end position="257"/>
    </location>
</feature>
<feature type="transmembrane region" description="Helical" evidence="6">
    <location>
        <begin position="123"/>
        <end position="153"/>
    </location>
</feature>
<keyword evidence="2" id="KW-1003">Cell membrane</keyword>
<dbReference type="PANTHER" id="PTHR39087">
    <property type="entry name" value="UPF0104 MEMBRANE PROTEIN MJ1595"/>
    <property type="match status" value="1"/>
</dbReference>
<evidence type="ECO:0000256" key="3">
    <source>
        <dbReference type="ARBA" id="ARBA00022692"/>
    </source>
</evidence>
<dbReference type="Proteomes" id="UP000050509">
    <property type="component" value="Unassembled WGS sequence"/>
</dbReference>
<evidence type="ECO:0000256" key="1">
    <source>
        <dbReference type="ARBA" id="ARBA00004651"/>
    </source>
</evidence>
<feature type="transmembrane region" description="Helical" evidence="6">
    <location>
        <begin position="291"/>
        <end position="308"/>
    </location>
</feature>
<organism evidence="7 8">
    <name type="scientific">Kouleothrix aurantiaca</name>
    <dbReference type="NCBI Taxonomy" id="186479"/>
    <lineage>
        <taxon>Bacteria</taxon>
        <taxon>Bacillati</taxon>
        <taxon>Chloroflexota</taxon>
        <taxon>Chloroflexia</taxon>
        <taxon>Chloroflexales</taxon>
        <taxon>Roseiflexineae</taxon>
        <taxon>Roseiflexaceae</taxon>
        <taxon>Kouleothrix</taxon>
    </lineage>
</organism>
<dbReference type="AlphaFoldDB" id="A0A0P9D0T5"/>
<evidence type="ECO:0000313" key="7">
    <source>
        <dbReference type="EMBL" id="KPV51591.1"/>
    </source>
</evidence>
<feature type="transmembrane region" description="Helical" evidence="6">
    <location>
        <begin position="314"/>
        <end position="335"/>
    </location>
</feature>
<dbReference type="EMBL" id="LJCR01000850">
    <property type="protein sequence ID" value="KPV51591.1"/>
    <property type="molecule type" value="Genomic_DNA"/>
</dbReference>
<keyword evidence="4 6" id="KW-1133">Transmembrane helix</keyword>
<feature type="transmembrane region" description="Helical" evidence="6">
    <location>
        <begin position="159"/>
        <end position="181"/>
    </location>
</feature>
<sequence length="356" mass="38517">MAVSQRRIPWGRIVMAAVFVLLATLAIRNWPHIQLKAFEAWQLVRAARPIWLVLAALAVVAGYLCAGQIYGRVLVALGYRAPALWLSAAALVTMLLSQALPIGTVASYAFLTTSLRRRNIPGTSVAVIASLELLSWGGAMLLLFVYGLVYVLLSTSDRTVAGASLTGFSTVGLMVGVYVFLGSRPRDTMLLWAMRIKRGLERVLGRVWSDEHVRKMVDELAHNRKLVMEHPQRVLLLVCLQLLIFALHSLALLAILHALGVRMAPPAVLAAYGLSLIVSAYTLLPAGGGTVEAALAVALSVQGVPIEAALSATVLFRLLAFWLMLPVAALCYRVLLRMPAPAAEQETLAGRRGDTR</sequence>
<dbReference type="Pfam" id="PF03706">
    <property type="entry name" value="LPG_synthase_TM"/>
    <property type="match status" value="1"/>
</dbReference>
<dbReference type="PANTHER" id="PTHR39087:SF2">
    <property type="entry name" value="UPF0104 MEMBRANE PROTEIN MJ1595"/>
    <property type="match status" value="1"/>
</dbReference>
<accession>A0A0P9D0T5</accession>
<evidence type="ECO:0000256" key="5">
    <source>
        <dbReference type="ARBA" id="ARBA00023136"/>
    </source>
</evidence>
<evidence type="ECO:0000313" key="8">
    <source>
        <dbReference type="Proteomes" id="UP000050509"/>
    </source>
</evidence>
<feature type="transmembrane region" description="Helical" evidence="6">
    <location>
        <begin position="12"/>
        <end position="30"/>
    </location>
</feature>
<feature type="transmembrane region" description="Helical" evidence="6">
    <location>
        <begin position="83"/>
        <end position="111"/>
    </location>
</feature>
<keyword evidence="5 6" id="KW-0472">Membrane</keyword>
<feature type="transmembrane region" description="Helical" evidence="6">
    <location>
        <begin position="263"/>
        <end position="284"/>
    </location>
</feature>
<feature type="transmembrane region" description="Helical" evidence="6">
    <location>
        <begin position="50"/>
        <end position="71"/>
    </location>
</feature>
<protein>
    <recommendedName>
        <fullName evidence="9">TIGR00374 family protein</fullName>
    </recommendedName>
</protein>
<comment type="subcellular location">
    <subcellularLocation>
        <location evidence="1">Cell membrane</location>
        <topology evidence="1">Multi-pass membrane protein</topology>
    </subcellularLocation>
</comment>
<evidence type="ECO:0000256" key="2">
    <source>
        <dbReference type="ARBA" id="ARBA00022475"/>
    </source>
</evidence>
<proteinExistence type="predicted"/>
<dbReference type="InterPro" id="IPR022791">
    <property type="entry name" value="L-PG_synthase/AglD"/>
</dbReference>
<dbReference type="GO" id="GO:0005886">
    <property type="term" value="C:plasma membrane"/>
    <property type="evidence" value="ECO:0007669"/>
    <property type="project" value="UniProtKB-SubCell"/>
</dbReference>
<gene>
    <name evidence="7" type="ORF">SE17_20310</name>
</gene>